<organism evidence="2 3">
    <name type="scientific">Rhizoctonia solani</name>
    <dbReference type="NCBI Taxonomy" id="456999"/>
    <lineage>
        <taxon>Eukaryota</taxon>
        <taxon>Fungi</taxon>
        <taxon>Dikarya</taxon>
        <taxon>Basidiomycota</taxon>
        <taxon>Agaricomycotina</taxon>
        <taxon>Agaricomycetes</taxon>
        <taxon>Cantharellales</taxon>
        <taxon>Ceratobasidiaceae</taxon>
        <taxon>Rhizoctonia</taxon>
    </lineage>
</organism>
<evidence type="ECO:0000256" key="1">
    <source>
        <dbReference type="SAM" id="MobiDB-lite"/>
    </source>
</evidence>
<evidence type="ECO:0000313" key="2">
    <source>
        <dbReference type="EMBL" id="CAE6360356.1"/>
    </source>
</evidence>
<proteinExistence type="predicted"/>
<name>A0A8H3A237_9AGAM</name>
<gene>
    <name evidence="2" type="ORF">RDB_LOCUS11730</name>
</gene>
<reference evidence="2" key="1">
    <citation type="submission" date="2021-01" db="EMBL/GenBank/DDBJ databases">
        <authorList>
            <person name="Kaushik A."/>
        </authorList>
    </citation>
    <scope>NUCLEOTIDE SEQUENCE</scope>
    <source>
        <strain evidence="2">AG2-2IIIB</strain>
    </source>
</reference>
<feature type="compositionally biased region" description="Polar residues" evidence="1">
    <location>
        <begin position="408"/>
        <end position="419"/>
    </location>
</feature>
<feature type="compositionally biased region" description="Basic and acidic residues" evidence="1">
    <location>
        <begin position="333"/>
        <end position="404"/>
    </location>
</feature>
<dbReference type="Proteomes" id="UP000663843">
    <property type="component" value="Unassembled WGS sequence"/>
</dbReference>
<protein>
    <submittedName>
        <fullName evidence="2">Uncharacterized protein</fullName>
    </submittedName>
</protein>
<feature type="region of interest" description="Disordered" evidence="1">
    <location>
        <begin position="331"/>
        <end position="419"/>
    </location>
</feature>
<comment type="caution">
    <text evidence="2">The sequence shown here is derived from an EMBL/GenBank/DDBJ whole genome shotgun (WGS) entry which is preliminary data.</text>
</comment>
<sequence length="419" mass="47255">MATSLRDSVSRLYKAVTSFKMSSKNSGDKACDSPNTLIFPPVLDKHNRDWCSKLYSPKELLTRISEDAKAVDYIGKIHITEISYYKEIPLPEHEYLVFKVQAIDPLFVNYIKVDRCPKPRAETKQTEPAIGDTSSTQNVLPEGRRAGSVGLEGFYSSSLKDSSFSFGNRDAQDVFHVSDSRGLASLKGRKDLLLGTIKVSPGTGPTLEQLVVLAVFVSSYQPQYDLLSTQCYWYAHTIWMLLLTAFPKTVKFDGKLPGAGQNAITLTSKWHGQLFASQGCNYAVPISETEIYAQLAAEYLMTSWHTFEATIPALQAKHGAMAQRSLLQAAQAEAERAERERQQAQEDRQRVEEERNQAEEERKRAEERMQQAKEEMQQIQEEKRQADERARAAEETNRQLREMVAKLQANSSTTMQPPT</sequence>
<evidence type="ECO:0000313" key="3">
    <source>
        <dbReference type="Proteomes" id="UP000663843"/>
    </source>
</evidence>
<accession>A0A8H3A237</accession>
<dbReference type="EMBL" id="CAJMWT010000882">
    <property type="protein sequence ID" value="CAE6360356.1"/>
    <property type="molecule type" value="Genomic_DNA"/>
</dbReference>
<dbReference type="AlphaFoldDB" id="A0A8H3A237"/>